<feature type="compositionally biased region" description="Acidic residues" evidence="1">
    <location>
        <begin position="126"/>
        <end position="135"/>
    </location>
</feature>
<evidence type="ECO:0000256" key="1">
    <source>
        <dbReference type="SAM" id="MobiDB-lite"/>
    </source>
</evidence>
<feature type="region of interest" description="Disordered" evidence="1">
    <location>
        <begin position="235"/>
        <end position="262"/>
    </location>
</feature>
<sequence>MATTFEFEDMASSNINSNVVPPKIKGEKLSLKKQMEKRDITEKMVADKLTGNFVHVFAQPPINLPPKSRQTGINWDAPTAEFPAEPDIGEPMALVADGTTAAPLEQKSKLEMSMMGPHSPGTSNVDEIEDMPSEDSTDSAKYFEVQGTPQALEKYSKVTFLKEKKYQTKRVESHASNTDDDFKSGPRKRPAKKKGKAFQKKMSKGLVGTPVLKAQQQPTLKSGLVDTTPRFWKTVPQPLAPDTPETSAGKKGTGGGEVPSTPLHRIRPAVALNGKKELLTILAEYEVPEELKDRLAALMDRMDQVIHQTTSYLVNLDERVQAMSGYEERLRALENAQTFAHPPTFAQKVSAFKPIFTAVPQPPTVSSVVPGPGVPGPSSAVDLPWHTVTSKRKAPTLPRSVQPKRKATSVPPSAVLKKPDVSLQPRSALPAVVVRPVGEVNVTSAQIKGVLEESIHPMQIGVKIISCQPVSGQGVLIRTETPAMAQKLEDEINNHPTLSGNCQAKAPNQRRPQIMVYDVPDSPGDRSEVEQMFIEKLRSSNNLPAGEIKVVFRRKGRGSLSHWVLSLAPAVFAVIRETKRLHWGFGSYRFREFCEPLQCFKCFRFGHVRPQCRMQTDLCAKCPGEHPTKDCPKNTVVCRNCREFNARNKPAARIPVAHRADSDTCPIFLRERAEMKQRTHYA</sequence>
<proteinExistence type="predicted"/>
<gene>
    <name evidence="2" type="ORF">AVEN_22499_1</name>
</gene>
<protein>
    <recommendedName>
        <fullName evidence="4">CCHC-type domain-containing protein</fullName>
    </recommendedName>
</protein>
<name>A0A4Y2RER1_ARAVE</name>
<evidence type="ECO:0000313" key="2">
    <source>
        <dbReference type="EMBL" id="GBN73936.1"/>
    </source>
</evidence>
<feature type="region of interest" description="Disordered" evidence="1">
    <location>
        <begin position="166"/>
        <end position="201"/>
    </location>
</feature>
<dbReference type="AlphaFoldDB" id="A0A4Y2RER1"/>
<comment type="caution">
    <text evidence="2">The sequence shown here is derived from an EMBL/GenBank/DDBJ whole genome shotgun (WGS) entry which is preliminary data.</text>
</comment>
<organism evidence="2 3">
    <name type="scientific">Araneus ventricosus</name>
    <name type="common">Orbweaver spider</name>
    <name type="synonym">Epeira ventricosa</name>
    <dbReference type="NCBI Taxonomy" id="182803"/>
    <lineage>
        <taxon>Eukaryota</taxon>
        <taxon>Metazoa</taxon>
        <taxon>Ecdysozoa</taxon>
        <taxon>Arthropoda</taxon>
        <taxon>Chelicerata</taxon>
        <taxon>Arachnida</taxon>
        <taxon>Araneae</taxon>
        <taxon>Araneomorphae</taxon>
        <taxon>Entelegynae</taxon>
        <taxon>Araneoidea</taxon>
        <taxon>Araneidae</taxon>
        <taxon>Araneus</taxon>
    </lineage>
</organism>
<accession>A0A4Y2RER1</accession>
<reference evidence="2 3" key="1">
    <citation type="journal article" date="2019" name="Sci. Rep.">
        <title>Orb-weaving spider Araneus ventricosus genome elucidates the spidroin gene catalogue.</title>
        <authorList>
            <person name="Kono N."/>
            <person name="Nakamura H."/>
            <person name="Ohtoshi R."/>
            <person name="Moran D.A.P."/>
            <person name="Shinohara A."/>
            <person name="Yoshida Y."/>
            <person name="Fujiwara M."/>
            <person name="Mori M."/>
            <person name="Tomita M."/>
            <person name="Arakawa K."/>
        </authorList>
    </citation>
    <scope>NUCLEOTIDE SEQUENCE [LARGE SCALE GENOMIC DNA]</scope>
</reference>
<evidence type="ECO:0000313" key="3">
    <source>
        <dbReference type="Proteomes" id="UP000499080"/>
    </source>
</evidence>
<dbReference type="OrthoDB" id="4230923at2759"/>
<dbReference type="Proteomes" id="UP000499080">
    <property type="component" value="Unassembled WGS sequence"/>
</dbReference>
<keyword evidence="3" id="KW-1185">Reference proteome</keyword>
<feature type="region of interest" description="Disordered" evidence="1">
    <location>
        <begin position="114"/>
        <end position="135"/>
    </location>
</feature>
<evidence type="ECO:0008006" key="4">
    <source>
        <dbReference type="Google" id="ProtNLM"/>
    </source>
</evidence>
<dbReference type="EMBL" id="BGPR01016723">
    <property type="protein sequence ID" value="GBN73936.1"/>
    <property type="molecule type" value="Genomic_DNA"/>
</dbReference>
<feature type="compositionally biased region" description="Basic residues" evidence="1">
    <location>
        <begin position="185"/>
        <end position="201"/>
    </location>
</feature>
<feature type="region of interest" description="Disordered" evidence="1">
    <location>
        <begin position="391"/>
        <end position="413"/>
    </location>
</feature>